<evidence type="ECO:0000313" key="3">
    <source>
        <dbReference type="EMBL" id="BBT19279.1"/>
    </source>
</evidence>
<keyword evidence="2" id="KW-0732">Signal</keyword>
<protein>
    <recommendedName>
        <fullName evidence="5">Divergent polysaccharide deacetylase family protein</fullName>
    </recommendedName>
</protein>
<feature type="region of interest" description="Disordered" evidence="1">
    <location>
        <begin position="76"/>
        <end position="101"/>
    </location>
</feature>
<dbReference type="Pfam" id="PF04748">
    <property type="entry name" value="Polysacc_deac_2"/>
    <property type="match status" value="1"/>
</dbReference>
<organism evidence="3 4">
    <name type="scientific">Metapseudomonas otitidis</name>
    <dbReference type="NCBI Taxonomy" id="319939"/>
    <lineage>
        <taxon>Bacteria</taxon>
        <taxon>Pseudomonadati</taxon>
        <taxon>Pseudomonadota</taxon>
        <taxon>Gammaproteobacteria</taxon>
        <taxon>Pseudomonadales</taxon>
        <taxon>Pseudomonadaceae</taxon>
        <taxon>Metapseudomonas</taxon>
    </lineage>
</organism>
<dbReference type="PANTHER" id="PTHR30105:SF2">
    <property type="entry name" value="DIVERGENT POLYSACCHARIDE DEACETYLASE SUPERFAMILY"/>
    <property type="match status" value="1"/>
</dbReference>
<evidence type="ECO:0000256" key="2">
    <source>
        <dbReference type="SAM" id="SignalP"/>
    </source>
</evidence>
<dbReference type="Gene3D" id="3.20.20.370">
    <property type="entry name" value="Glycoside hydrolase/deacetylase"/>
    <property type="match status" value="1"/>
</dbReference>
<dbReference type="AlphaFoldDB" id="A0A6S5S4Y6"/>
<proteinExistence type="predicted"/>
<evidence type="ECO:0000313" key="4">
    <source>
        <dbReference type="Proteomes" id="UP000515591"/>
    </source>
</evidence>
<gene>
    <name evidence="3" type="ORF">WP8S17C03_53280</name>
</gene>
<dbReference type="SUPFAM" id="SSF88713">
    <property type="entry name" value="Glycoside hydrolase/deacetylase"/>
    <property type="match status" value="1"/>
</dbReference>
<dbReference type="CDD" id="cd10936">
    <property type="entry name" value="CE4_DAC2"/>
    <property type="match status" value="1"/>
</dbReference>
<dbReference type="EMBL" id="AP022213">
    <property type="protein sequence ID" value="BBT19279.1"/>
    <property type="molecule type" value="Genomic_DNA"/>
</dbReference>
<evidence type="ECO:0008006" key="5">
    <source>
        <dbReference type="Google" id="ProtNLM"/>
    </source>
</evidence>
<dbReference type="PANTHER" id="PTHR30105">
    <property type="entry name" value="UNCHARACTERIZED YIBQ-RELATED"/>
    <property type="match status" value="1"/>
</dbReference>
<feature type="compositionally biased region" description="Pro residues" evidence="1">
    <location>
        <begin position="76"/>
        <end position="89"/>
    </location>
</feature>
<dbReference type="InterPro" id="IPR011330">
    <property type="entry name" value="Glyco_hydro/deAcase_b/a-brl"/>
</dbReference>
<feature type="compositionally biased region" description="Low complexity" evidence="1">
    <location>
        <begin position="90"/>
        <end position="101"/>
    </location>
</feature>
<feature type="chain" id="PRO_5028349796" description="Divergent polysaccharide deacetylase family protein" evidence="2">
    <location>
        <begin position="20"/>
        <end position="333"/>
    </location>
</feature>
<feature type="signal peptide" evidence="2">
    <location>
        <begin position="1"/>
        <end position="19"/>
    </location>
</feature>
<dbReference type="GO" id="GO:0005975">
    <property type="term" value="P:carbohydrate metabolic process"/>
    <property type="evidence" value="ECO:0007669"/>
    <property type="project" value="InterPro"/>
</dbReference>
<dbReference type="Proteomes" id="UP000515591">
    <property type="component" value="Chromosome"/>
</dbReference>
<evidence type="ECO:0000256" key="1">
    <source>
        <dbReference type="SAM" id="MobiDB-lite"/>
    </source>
</evidence>
<accession>A0A6S5S4Y6</accession>
<sequence length="333" mass="35555">MRRRAWLLALLFGALVAEAREPLPPLPRLPLAAPEQAPVAQPEPIRPGPLVLNPRAPAVGASPAPAHAPVPVPVPVPVPAPTQPTPTPAKPSAKPAAPASHARPRLALIIDDLGQTPERDRRVLALPATVALAIIPDTPHATDLARRAHDARRTVMLHLPMDPAGGPFAWHPGLPEAELARRLDAAFAAVPYSQGVNNHMGSRMTAQPEAMAWLMKRLQADHRFFVDSRTSAATVAAAEAQKVGLASLSRDVFLDDDQHPEAIARQFEAALSLARKQGTAVMIGHPHPATLALLERELPRLAARGFELVSVPQMIALRSNRAMAAHGKGGQYR</sequence>
<reference evidence="3 4" key="1">
    <citation type="submission" date="2019-12" db="EMBL/GenBank/DDBJ databases">
        <title>complete genome sequences of Pseudomonas otitidis str. WP8-S17-CRE-03 isolated from wastewater treatment plant effluent.</title>
        <authorList>
            <person name="Sekizuka T."/>
            <person name="Itokawa K."/>
            <person name="Yatsu K."/>
            <person name="Inamine Y."/>
            <person name="Kuroda M."/>
        </authorList>
    </citation>
    <scope>NUCLEOTIDE SEQUENCE [LARGE SCALE GENOMIC DNA]</scope>
    <source>
        <strain evidence="3 4">WP8-S17-CRE-03</strain>
    </source>
</reference>
<name>A0A6S5S4Y6_9GAMM</name>
<dbReference type="InterPro" id="IPR006837">
    <property type="entry name" value="Divergent_DAC"/>
</dbReference>